<organism evidence="1">
    <name type="scientific">marine sediment metagenome</name>
    <dbReference type="NCBI Taxonomy" id="412755"/>
    <lineage>
        <taxon>unclassified sequences</taxon>
        <taxon>metagenomes</taxon>
        <taxon>ecological metagenomes</taxon>
    </lineage>
</organism>
<name>A0A0F9LLP3_9ZZZZ</name>
<dbReference type="EMBL" id="LAZR01005945">
    <property type="protein sequence ID" value="KKM95944.1"/>
    <property type="molecule type" value="Genomic_DNA"/>
</dbReference>
<accession>A0A0F9LLP3</accession>
<evidence type="ECO:0000313" key="1">
    <source>
        <dbReference type="EMBL" id="KKM95944.1"/>
    </source>
</evidence>
<protein>
    <submittedName>
        <fullName evidence="1">Uncharacterized protein</fullName>
    </submittedName>
</protein>
<comment type="caution">
    <text evidence="1">The sequence shown here is derived from an EMBL/GenBank/DDBJ whole genome shotgun (WGS) entry which is preliminary data.</text>
</comment>
<gene>
    <name evidence="1" type="ORF">LCGC14_1183150</name>
</gene>
<dbReference type="AlphaFoldDB" id="A0A0F9LLP3"/>
<proteinExistence type="predicted"/>
<sequence>MTPSQQFQLCIDEVNQYCKDLDKMIKKEIPNASRPMDNDKERTQAL</sequence>
<reference evidence="1" key="1">
    <citation type="journal article" date="2015" name="Nature">
        <title>Complex archaea that bridge the gap between prokaryotes and eukaryotes.</title>
        <authorList>
            <person name="Spang A."/>
            <person name="Saw J.H."/>
            <person name="Jorgensen S.L."/>
            <person name="Zaremba-Niedzwiedzka K."/>
            <person name="Martijn J."/>
            <person name="Lind A.E."/>
            <person name="van Eijk R."/>
            <person name="Schleper C."/>
            <person name="Guy L."/>
            <person name="Ettema T.J."/>
        </authorList>
    </citation>
    <scope>NUCLEOTIDE SEQUENCE</scope>
</reference>